<name>A0AA39MJZ9_9AGAR</name>
<gene>
    <name evidence="2" type="ORF">EV421DRAFT_1973859</name>
</gene>
<evidence type="ECO:0000256" key="1">
    <source>
        <dbReference type="SAM" id="MobiDB-lite"/>
    </source>
</evidence>
<feature type="region of interest" description="Disordered" evidence="1">
    <location>
        <begin position="40"/>
        <end position="74"/>
    </location>
</feature>
<comment type="caution">
    <text evidence="2">The sequence shown here is derived from an EMBL/GenBank/DDBJ whole genome shotgun (WGS) entry which is preliminary data.</text>
</comment>
<keyword evidence="3" id="KW-1185">Reference proteome</keyword>
<feature type="compositionally biased region" description="Polar residues" evidence="1">
    <location>
        <begin position="59"/>
        <end position="74"/>
    </location>
</feature>
<dbReference type="AlphaFoldDB" id="A0AA39MJZ9"/>
<dbReference type="EMBL" id="JAUEPT010000047">
    <property type="protein sequence ID" value="KAK0437701.1"/>
    <property type="molecule type" value="Genomic_DNA"/>
</dbReference>
<dbReference type="Proteomes" id="UP001175226">
    <property type="component" value="Unassembled WGS sequence"/>
</dbReference>
<protein>
    <submittedName>
        <fullName evidence="2">Uncharacterized protein</fullName>
    </submittedName>
</protein>
<evidence type="ECO:0000313" key="3">
    <source>
        <dbReference type="Proteomes" id="UP001175226"/>
    </source>
</evidence>
<proteinExistence type="predicted"/>
<accession>A0AA39MJZ9</accession>
<organism evidence="2 3">
    <name type="scientific">Armillaria borealis</name>
    <dbReference type="NCBI Taxonomy" id="47425"/>
    <lineage>
        <taxon>Eukaryota</taxon>
        <taxon>Fungi</taxon>
        <taxon>Dikarya</taxon>
        <taxon>Basidiomycota</taxon>
        <taxon>Agaricomycotina</taxon>
        <taxon>Agaricomycetes</taxon>
        <taxon>Agaricomycetidae</taxon>
        <taxon>Agaricales</taxon>
        <taxon>Marasmiineae</taxon>
        <taxon>Physalacriaceae</taxon>
        <taxon>Armillaria</taxon>
    </lineage>
</organism>
<sequence>MSGSVQALERLEGEATITLLFGFSRPCRCRWRSRLHEVAARHSHRRRLGNPPVRDESPIDTTEYPNTSDIQNPTGIDLSRTSHHPRETPTTANFFTPPRIIRSHKESIARMGQTEAYFAKDPNQSPVPPISALPSLTRYQGASPFSLRRQSTREDGDIDKFQAVVEQIGEEDEGKSKISSNEVSMDDMPLHHRRLMVLLISREPLSCTATHCYIGALVISEEAQINRT</sequence>
<reference evidence="2" key="1">
    <citation type="submission" date="2023-06" db="EMBL/GenBank/DDBJ databases">
        <authorList>
            <consortium name="Lawrence Berkeley National Laboratory"/>
            <person name="Ahrendt S."/>
            <person name="Sahu N."/>
            <person name="Indic B."/>
            <person name="Wong-Bajracharya J."/>
            <person name="Merenyi Z."/>
            <person name="Ke H.-M."/>
            <person name="Monk M."/>
            <person name="Kocsube S."/>
            <person name="Drula E."/>
            <person name="Lipzen A."/>
            <person name="Balint B."/>
            <person name="Henrissat B."/>
            <person name="Andreopoulos B."/>
            <person name="Martin F.M."/>
            <person name="Harder C.B."/>
            <person name="Rigling D."/>
            <person name="Ford K.L."/>
            <person name="Foster G.D."/>
            <person name="Pangilinan J."/>
            <person name="Papanicolaou A."/>
            <person name="Barry K."/>
            <person name="LaButti K."/>
            <person name="Viragh M."/>
            <person name="Koriabine M."/>
            <person name="Yan M."/>
            <person name="Riley R."/>
            <person name="Champramary S."/>
            <person name="Plett K.L."/>
            <person name="Tsai I.J."/>
            <person name="Slot J."/>
            <person name="Sipos G."/>
            <person name="Plett J."/>
            <person name="Nagy L.G."/>
            <person name="Grigoriev I.V."/>
        </authorList>
    </citation>
    <scope>NUCLEOTIDE SEQUENCE</scope>
    <source>
        <strain evidence="2">FPL87.14</strain>
    </source>
</reference>
<evidence type="ECO:0000313" key="2">
    <source>
        <dbReference type="EMBL" id="KAK0437701.1"/>
    </source>
</evidence>